<keyword evidence="1" id="KW-0472">Membrane</keyword>
<keyword evidence="3" id="KW-1185">Reference proteome</keyword>
<dbReference type="EMBL" id="JACHOC010000003">
    <property type="protein sequence ID" value="MBB4621790.1"/>
    <property type="molecule type" value="Genomic_DNA"/>
</dbReference>
<dbReference type="Proteomes" id="UP000533637">
    <property type="component" value="Unassembled WGS sequence"/>
</dbReference>
<feature type="transmembrane region" description="Helical" evidence="1">
    <location>
        <begin position="44"/>
        <end position="61"/>
    </location>
</feature>
<evidence type="ECO:0000256" key="1">
    <source>
        <dbReference type="SAM" id="Phobius"/>
    </source>
</evidence>
<comment type="caution">
    <text evidence="2">The sequence shown here is derived from an EMBL/GenBank/DDBJ whole genome shotgun (WGS) entry which is preliminary data.</text>
</comment>
<gene>
    <name evidence="2" type="ORF">GGQ57_001687</name>
</gene>
<sequence>MSTLASNPRISKMIHSISEIWFIIILSIPAWSMIRYLIIKEFDNFTFVLTLFFTIAIGLLIKQIFQRTGWISLLLGFLLSFASLYMIGALLSEYSEFSTGREPNAILMLTVGGTLFGISLILALKMCYQGVLNMLAS</sequence>
<evidence type="ECO:0000313" key="3">
    <source>
        <dbReference type="Proteomes" id="UP000533637"/>
    </source>
</evidence>
<keyword evidence="1" id="KW-0812">Transmembrane</keyword>
<name>A0ABR6KK35_9BACT</name>
<evidence type="ECO:0008006" key="4">
    <source>
        <dbReference type="Google" id="ProtNLM"/>
    </source>
</evidence>
<reference evidence="2 3" key="1">
    <citation type="submission" date="2020-08" db="EMBL/GenBank/DDBJ databases">
        <title>Genomic Encyclopedia of Type Strains, Phase IV (KMG-IV): sequencing the most valuable type-strain genomes for metagenomic binning, comparative biology and taxonomic classification.</title>
        <authorList>
            <person name="Goeker M."/>
        </authorList>
    </citation>
    <scope>NUCLEOTIDE SEQUENCE [LARGE SCALE GENOMIC DNA]</scope>
    <source>
        <strain evidence="2 3">DSM 102983</strain>
    </source>
</reference>
<feature type="transmembrane region" description="Helical" evidence="1">
    <location>
        <begin position="73"/>
        <end position="92"/>
    </location>
</feature>
<feature type="transmembrane region" description="Helical" evidence="1">
    <location>
        <begin position="104"/>
        <end position="124"/>
    </location>
</feature>
<dbReference type="RefSeq" id="WP_183670083.1">
    <property type="nucleotide sequence ID" value="NZ_BMPB01000001.1"/>
</dbReference>
<accession>A0ABR6KK35</accession>
<organism evidence="2 3">
    <name type="scientific">Parabacteroides faecis</name>
    <dbReference type="NCBI Taxonomy" id="1217282"/>
    <lineage>
        <taxon>Bacteria</taxon>
        <taxon>Pseudomonadati</taxon>
        <taxon>Bacteroidota</taxon>
        <taxon>Bacteroidia</taxon>
        <taxon>Bacteroidales</taxon>
        <taxon>Tannerellaceae</taxon>
        <taxon>Parabacteroides</taxon>
    </lineage>
</organism>
<protein>
    <recommendedName>
        <fullName evidence="4">Transmembrane protein</fullName>
    </recommendedName>
</protein>
<proteinExistence type="predicted"/>
<feature type="transmembrane region" description="Helical" evidence="1">
    <location>
        <begin position="20"/>
        <end position="38"/>
    </location>
</feature>
<evidence type="ECO:0000313" key="2">
    <source>
        <dbReference type="EMBL" id="MBB4621790.1"/>
    </source>
</evidence>
<keyword evidence="1" id="KW-1133">Transmembrane helix</keyword>